<accession>A0A166CV06</accession>
<name>A0A166CV06_9AGAM</name>
<feature type="signal peptide" evidence="1">
    <location>
        <begin position="1"/>
        <end position="19"/>
    </location>
</feature>
<dbReference type="EMBL" id="KV428075">
    <property type="protein sequence ID" value="KZT37844.1"/>
    <property type="molecule type" value="Genomic_DNA"/>
</dbReference>
<reference evidence="2 3" key="1">
    <citation type="journal article" date="2016" name="Mol. Biol. Evol.">
        <title>Comparative Genomics of Early-Diverging Mushroom-Forming Fungi Provides Insights into the Origins of Lignocellulose Decay Capabilities.</title>
        <authorList>
            <person name="Nagy L.G."/>
            <person name="Riley R."/>
            <person name="Tritt A."/>
            <person name="Adam C."/>
            <person name="Daum C."/>
            <person name="Floudas D."/>
            <person name="Sun H."/>
            <person name="Yadav J.S."/>
            <person name="Pangilinan J."/>
            <person name="Larsson K.H."/>
            <person name="Matsuura K."/>
            <person name="Barry K."/>
            <person name="Labutti K."/>
            <person name="Kuo R."/>
            <person name="Ohm R.A."/>
            <person name="Bhattacharya S.S."/>
            <person name="Shirouzu T."/>
            <person name="Yoshinaga Y."/>
            <person name="Martin F.M."/>
            <person name="Grigoriev I.V."/>
            <person name="Hibbett D.S."/>
        </authorList>
    </citation>
    <scope>NUCLEOTIDE SEQUENCE [LARGE SCALE GENOMIC DNA]</scope>
    <source>
        <strain evidence="2 3">HHB10207 ss-3</strain>
    </source>
</reference>
<dbReference type="Proteomes" id="UP000076798">
    <property type="component" value="Unassembled WGS sequence"/>
</dbReference>
<gene>
    <name evidence="2" type="ORF">SISSUDRAFT_817282</name>
</gene>
<proteinExistence type="predicted"/>
<evidence type="ECO:0000313" key="2">
    <source>
        <dbReference type="EMBL" id="KZT37844.1"/>
    </source>
</evidence>
<keyword evidence="1" id="KW-0732">Signal</keyword>
<sequence length="128" mass="14759">MVQLALVSIVCCFVLNVMQEVAKNCHSWLLSGDAIVRFVNEDFESRRFLTRQAEHRKVDTLTVCKTSSFTSVHRLLISVCLRTSKITVRKGRFAQRALIERNKTVYIDSTLFYHIAKLSRISFFDTAL</sequence>
<dbReference type="AlphaFoldDB" id="A0A166CV06"/>
<organism evidence="2 3">
    <name type="scientific">Sistotremastrum suecicum HHB10207 ss-3</name>
    <dbReference type="NCBI Taxonomy" id="1314776"/>
    <lineage>
        <taxon>Eukaryota</taxon>
        <taxon>Fungi</taxon>
        <taxon>Dikarya</taxon>
        <taxon>Basidiomycota</taxon>
        <taxon>Agaricomycotina</taxon>
        <taxon>Agaricomycetes</taxon>
        <taxon>Sistotremastrales</taxon>
        <taxon>Sistotremastraceae</taxon>
        <taxon>Sistotremastrum</taxon>
    </lineage>
</organism>
<keyword evidence="3" id="KW-1185">Reference proteome</keyword>
<evidence type="ECO:0008006" key="4">
    <source>
        <dbReference type="Google" id="ProtNLM"/>
    </source>
</evidence>
<evidence type="ECO:0000256" key="1">
    <source>
        <dbReference type="SAM" id="SignalP"/>
    </source>
</evidence>
<evidence type="ECO:0000313" key="3">
    <source>
        <dbReference type="Proteomes" id="UP000076798"/>
    </source>
</evidence>
<protein>
    <recommendedName>
        <fullName evidence="4">Secreted protein</fullName>
    </recommendedName>
</protein>
<feature type="chain" id="PRO_5007871849" description="Secreted protein" evidence="1">
    <location>
        <begin position="20"/>
        <end position="128"/>
    </location>
</feature>